<gene>
    <name evidence="1" type="ORF">GCM10009844_32010</name>
</gene>
<keyword evidence="2" id="KW-1185">Reference proteome</keyword>
<dbReference type="EMBL" id="BAAAQR010000010">
    <property type="protein sequence ID" value="GAA2150724.1"/>
    <property type="molecule type" value="Genomic_DNA"/>
</dbReference>
<protein>
    <submittedName>
        <fullName evidence="1">GrpB family protein</fullName>
    </submittedName>
</protein>
<dbReference type="PANTHER" id="PTHR34822">
    <property type="entry name" value="GRPB DOMAIN PROTEIN (AFU_ORTHOLOGUE AFUA_1G01530)"/>
    <property type="match status" value="1"/>
</dbReference>
<proteinExistence type="predicted"/>
<reference evidence="1 2" key="1">
    <citation type="journal article" date="2019" name="Int. J. Syst. Evol. Microbiol.">
        <title>The Global Catalogue of Microorganisms (GCM) 10K type strain sequencing project: providing services to taxonomists for standard genome sequencing and annotation.</title>
        <authorList>
            <consortium name="The Broad Institute Genomics Platform"/>
            <consortium name="The Broad Institute Genome Sequencing Center for Infectious Disease"/>
            <person name="Wu L."/>
            <person name="Ma J."/>
        </authorList>
    </citation>
    <scope>NUCLEOTIDE SEQUENCE [LARGE SCALE GENOMIC DNA]</scope>
    <source>
        <strain evidence="1 2">JCM 16022</strain>
    </source>
</reference>
<dbReference type="InterPro" id="IPR043519">
    <property type="entry name" value="NT_sf"/>
</dbReference>
<dbReference type="InterPro" id="IPR007344">
    <property type="entry name" value="GrpB/CoaE"/>
</dbReference>
<organism evidence="1 2">
    <name type="scientific">Nocardioides koreensis</name>
    <dbReference type="NCBI Taxonomy" id="433651"/>
    <lineage>
        <taxon>Bacteria</taxon>
        <taxon>Bacillati</taxon>
        <taxon>Actinomycetota</taxon>
        <taxon>Actinomycetes</taxon>
        <taxon>Propionibacteriales</taxon>
        <taxon>Nocardioidaceae</taxon>
        <taxon>Nocardioides</taxon>
    </lineage>
</organism>
<dbReference type="Pfam" id="PF04229">
    <property type="entry name" value="GrpB"/>
    <property type="match status" value="1"/>
</dbReference>
<dbReference type="Proteomes" id="UP001501771">
    <property type="component" value="Unassembled WGS sequence"/>
</dbReference>
<comment type="caution">
    <text evidence="1">The sequence shown here is derived from an EMBL/GenBank/DDBJ whole genome shotgun (WGS) entry which is preliminary data.</text>
</comment>
<dbReference type="RefSeq" id="WP_344154372.1">
    <property type="nucleotide sequence ID" value="NZ_BAAAQR010000010.1"/>
</dbReference>
<accession>A0ABN2ZZB2</accession>
<dbReference type="SUPFAM" id="SSF81301">
    <property type="entry name" value="Nucleotidyltransferase"/>
    <property type="match status" value="1"/>
</dbReference>
<sequence length="181" mass="19479">MTIVVVPYSDDWPQQFERVAADLRRAVAGLPGAVVEHVGSTSVPGLAAKPVLDIDVIVAPDDVPAAVRAVGGLGYAHRGDLGVPGREAFRAPDEGPPRHVYVCAAGTLHVRNHLAVRDVLRRRRDLRDEYAAVKLALAADPGMDIDTYIARKSGVLQEVLAESDLTNAEKREILELNEPPV</sequence>
<dbReference type="Gene3D" id="3.30.460.10">
    <property type="entry name" value="Beta Polymerase, domain 2"/>
    <property type="match status" value="1"/>
</dbReference>
<dbReference type="PANTHER" id="PTHR34822:SF1">
    <property type="entry name" value="GRPB FAMILY PROTEIN"/>
    <property type="match status" value="1"/>
</dbReference>
<evidence type="ECO:0000313" key="2">
    <source>
        <dbReference type="Proteomes" id="UP001501771"/>
    </source>
</evidence>
<evidence type="ECO:0000313" key="1">
    <source>
        <dbReference type="EMBL" id="GAA2150724.1"/>
    </source>
</evidence>
<name>A0ABN2ZZB2_9ACTN</name>